<dbReference type="EMBL" id="JBHSGT010000012">
    <property type="protein sequence ID" value="MFC4709232.1"/>
    <property type="molecule type" value="Genomic_DNA"/>
</dbReference>
<evidence type="ECO:0000313" key="3">
    <source>
        <dbReference type="Proteomes" id="UP001596026"/>
    </source>
</evidence>
<dbReference type="InterPro" id="IPR007737">
    <property type="entry name" value="Mga_HTH"/>
</dbReference>
<dbReference type="Gene3D" id="1.10.10.10">
    <property type="entry name" value="Winged helix-like DNA-binding domain superfamily/Winged helix DNA-binding domain"/>
    <property type="match status" value="2"/>
</dbReference>
<evidence type="ECO:0000313" key="2">
    <source>
        <dbReference type="EMBL" id="MFC4709232.1"/>
    </source>
</evidence>
<reference evidence="3" key="1">
    <citation type="journal article" date="2019" name="Int. J. Syst. Evol. Microbiol.">
        <title>The Global Catalogue of Microorganisms (GCM) 10K type strain sequencing project: providing services to taxonomists for standard genome sequencing and annotation.</title>
        <authorList>
            <consortium name="The Broad Institute Genomics Platform"/>
            <consortium name="The Broad Institute Genome Sequencing Center for Infectious Disease"/>
            <person name="Wu L."/>
            <person name="Ma J."/>
        </authorList>
    </citation>
    <scope>NUCLEOTIDE SEQUENCE [LARGE SCALE GENOMIC DNA]</scope>
    <source>
        <strain evidence="3">CGMCC 1.19061</strain>
    </source>
</reference>
<comment type="caution">
    <text evidence="2">The sequence shown here is derived from an EMBL/GenBank/DDBJ whole genome shotgun (WGS) entry which is preliminary data.</text>
</comment>
<dbReference type="RefSeq" id="WP_379962965.1">
    <property type="nucleotide sequence ID" value="NZ_JBHSGT010000012.1"/>
</dbReference>
<feature type="domain" description="Mga helix-turn-helix" evidence="1">
    <location>
        <begin position="78"/>
        <end position="164"/>
    </location>
</feature>
<dbReference type="Proteomes" id="UP001596026">
    <property type="component" value="Unassembled WGS sequence"/>
</dbReference>
<dbReference type="Pfam" id="PF05043">
    <property type="entry name" value="Mga"/>
    <property type="match status" value="1"/>
</dbReference>
<sequence>MFGFSKEAQLKKEILYYLDRQTDFVSSQEIAAEIGNITSQTILKYIKELEIVLTEKYEATEMSLKVNKRFGIRLYRYNTNFNRILEELLVESSVYKIFKILLQHRQVVTLVLCDKLEISLSNLKRIIKRVNQSIEMYDLRITIGTNIKIVGKESSIRSVFFLFFYHVHRSYSNIPWINNDNNIVKAQKICSVLYISENPILIEIIALWLFVCEESNRQGYELETMYLAVYFNDSIIEKHASTEMTLEEWYFFLMCLYALDILNLTFFMNFEKIHNNHYSDLAKVWMACYEKYFEPLVMEEQIWTRLTFQKCAILEKFHLINPELTSIFSPINYREIYDRYPSFMKKFEYFFSEVSVNIDKEHEEFFRRKSLELCLRFVSPKQMAMNVSVHLMTTLTSEAANHMKRQLKNNFSNKINLNFTDDFQAAELILTTEEFAEGVIPNDKEVLVIRPVLSSQDLCFLEKYVYQWRKTHCEFGLEMTKLM</sequence>
<accession>A0ABV9M0B8</accession>
<name>A0ABV9M0B8_9ENTE</name>
<gene>
    <name evidence="2" type="ORF">ACFO3L_01050</name>
</gene>
<dbReference type="InterPro" id="IPR036388">
    <property type="entry name" value="WH-like_DNA-bd_sf"/>
</dbReference>
<evidence type="ECO:0000259" key="1">
    <source>
        <dbReference type="Pfam" id="PF05043"/>
    </source>
</evidence>
<protein>
    <submittedName>
        <fullName evidence="2">Helix-turn-helix domain-containing protein</fullName>
    </submittedName>
</protein>
<organism evidence="2 3">
    <name type="scientific">Enterococcus eurekensis</name>
    <dbReference type="NCBI Taxonomy" id="1159753"/>
    <lineage>
        <taxon>Bacteria</taxon>
        <taxon>Bacillati</taxon>
        <taxon>Bacillota</taxon>
        <taxon>Bacilli</taxon>
        <taxon>Lactobacillales</taxon>
        <taxon>Enterococcaceae</taxon>
        <taxon>Enterococcus</taxon>
    </lineage>
</organism>
<keyword evidence="3" id="KW-1185">Reference proteome</keyword>
<proteinExistence type="predicted"/>